<dbReference type="EMBL" id="CAKAEH010001149">
    <property type="protein sequence ID" value="CAG9533000.1"/>
    <property type="molecule type" value="Genomic_DNA"/>
</dbReference>
<organism evidence="1 2">
    <name type="scientific">Cercopithifilaria johnstoni</name>
    <dbReference type="NCBI Taxonomy" id="2874296"/>
    <lineage>
        <taxon>Eukaryota</taxon>
        <taxon>Metazoa</taxon>
        <taxon>Ecdysozoa</taxon>
        <taxon>Nematoda</taxon>
        <taxon>Chromadorea</taxon>
        <taxon>Rhabditida</taxon>
        <taxon>Spirurina</taxon>
        <taxon>Spiruromorpha</taxon>
        <taxon>Filarioidea</taxon>
        <taxon>Onchocercidae</taxon>
        <taxon>Cercopithifilaria</taxon>
    </lineage>
</organism>
<accession>A0A8J2M3P2</accession>
<protein>
    <submittedName>
        <fullName evidence="1">Uncharacterized protein</fullName>
    </submittedName>
</protein>
<dbReference type="Proteomes" id="UP000746747">
    <property type="component" value="Unassembled WGS sequence"/>
</dbReference>
<evidence type="ECO:0000313" key="2">
    <source>
        <dbReference type="Proteomes" id="UP000746747"/>
    </source>
</evidence>
<sequence>MILKRKLLRPRSSVAPRSVRGTVIGVCVSHEDGLRVLRDFRLLLPIRQTSIKLFQKYPRREVTCDSQHQ</sequence>
<name>A0A8J2M3P2_9BILA</name>
<evidence type="ECO:0000313" key="1">
    <source>
        <dbReference type="EMBL" id="CAG9533000.1"/>
    </source>
</evidence>
<keyword evidence="2" id="KW-1185">Reference proteome</keyword>
<reference evidence="1" key="1">
    <citation type="submission" date="2021-09" db="EMBL/GenBank/DDBJ databases">
        <authorList>
            <consortium name="Pathogen Informatics"/>
        </authorList>
    </citation>
    <scope>NUCLEOTIDE SEQUENCE</scope>
</reference>
<proteinExistence type="predicted"/>
<gene>
    <name evidence="1" type="ORF">CJOHNSTONI_LOCUS3265</name>
</gene>
<comment type="caution">
    <text evidence="1">The sequence shown here is derived from an EMBL/GenBank/DDBJ whole genome shotgun (WGS) entry which is preliminary data.</text>
</comment>
<dbReference type="AlphaFoldDB" id="A0A8J2M3P2"/>